<gene>
    <name evidence="1" type="ORF">GNI_126670</name>
</gene>
<dbReference type="VEuPathDB" id="CryptoDB:GNI_126670"/>
<proteinExistence type="predicted"/>
<dbReference type="RefSeq" id="XP_011132033.1">
    <property type="nucleotide sequence ID" value="XM_011133731.1"/>
</dbReference>
<dbReference type="EMBL" id="AFNH02000944">
    <property type="protein sequence ID" value="EZG49884.1"/>
    <property type="molecule type" value="Genomic_DNA"/>
</dbReference>
<keyword evidence="1" id="KW-0378">Hydrolase</keyword>
<dbReference type="InterPro" id="IPR027417">
    <property type="entry name" value="P-loop_NTPase"/>
</dbReference>
<dbReference type="Gene3D" id="3.40.50.300">
    <property type="entry name" value="P-loop containing nucleotide triphosphate hydrolases"/>
    <property type="match status" value="1"/>
</dbReference>
<dbReference type="InterPro" id="IPR023214">
    <property type="entry name" value="HAD_sf"/>
</dbReference>
<keyword evidence="2" id="KW-1185">Reference proteome</keyword>
<dbReference type="Pfam" id="PF08645">
    <property type="entry name" value="PNK3P"/>
    <property type="match status" value="1"/>
</dbReference>
<sequence length="184" mass="20713">GVPLVVVASHRRDEFRKPRIGILEVLETHFGKSISSGAFVGDAAGRPKDFSASDRKFAMNARWRFFIPEAFFCDKPQNLPPLPFDPIGMFNSITTQYILDLIKPEELCDLTSVKVLVMMIGSPASGKSFLSRQLSEKYNLYWINQDTLKTKPRCLKAIQEAVYNKNGAVLDLHPPDRSDASTHR</sequence>
<dbReference type="EC" id="2.7.1.78" evidence="1"/>
<evidence type="ECO:0000313" key="2">
    <source>
        <dbReference type="Proteomes" id="UP000019763"/>
    </source>
</evidence>
<name>A0A023B1V6_GRENI</name>
<dbReference type="GO" id="GO:0006281">
    <property type="term" value="P:DNA repair"/>
    <property type="evidence" value="ECO:0007669"/>
    <property type="project" value="TreeGrafter"/>
</dbReference>
<reference evidence="1" key="1">
    <citation type="submission" date="2013-12" db="EMBL/GenBank/DDBJ databases">
        <authorList>
            <person name="Omoto C.K."/>
            <person name="Sibley D."/>
            <person name="Venepally P."/>
            <person name="Hadjithomas M."/>
            <person name="Karamycheva S."/>
            <person name="Brunk B."/>
            <person name="Roos D."/>
            <person name="Caler E."/>
            <person name="Lorenzi H."/>
        </authorList>
    </citation>
    <scope>NUCLEOTIDE SEQUENCE</scope>
</reference>
<dbReference type="SUPFAM" id="SSF56784">
    <property type="entry name" value="HAD-like"/>
    <property type="match status" value="1"/>
</dbReference>
<dbReference type="eggNOG" id="KOG2134">
    <property type="taxonomic scope" value="Eukaryota"/>
</dbReference>
<dbReference type="PANTHER" id="PTHR12083:SF9">
    <property type="entry name" value="BIFUNCTIONAL POLYNUCLEOTIDE PHOSPHATASE_KINASE"/>
    <property type="match status" value="1"/>
</dbReference>
<organism evidence="1 2">
    <name type="scientific">Gregarina niphandrodes</name>
    <name type="common">Septate eugregarine</name>
    <dbReference type="NCBI Taxonomy" id="110365"/>
    <lineage>
        <taxon>Eukaryota</taxon>
        <taxon>Sar</taxon>
        <taxon>Alveolata</taxon>
        <taxon>Apicomplexa</taxon>
        <taxon>Conoidasida</taxon>
        <taxon>Gregarinasina</taxon>
        <taxon>Eugregarinorida</taxon>
        <taxon>Gregarinidae</taxon>
        <taxon>Gregarina</taxon>
    </lineage>
</organism>
<dbReference type="PANTHER" id="PTHR12083">
    <property type="entry name" value="BIFUNCTIONAL POLYNUCLEOTIDE PHOSPHATASE/KINASE"/>
    <property type="match status" value="1"/>
</dbReference>
<dbReference type="Gene3D" id="3.40.50.1000">
    <property type="entry name" value="HAD superfamily/HAD-like"/>
    <property type="match status" value="1"/>
</dbReference>
<evidence type="ECO:0000313" key="1">
    <source>
        <dbReference type="EMBL" id="EZG49884.1"/>
    </source>
</evidence>
<accession>A0A023B1V6</accession>
<dbReference type="EC" id="3.1.3.32" evidence="1"/>
<comment type="caution">
    <text evidence="1">The sequence shown here is derived from an EMBL/GenBank/DDBJ whole genome shotgun (WGS) entry which is preliminary data.</text>
</comment>
<keyword evidence="1" id="KW-0808">Transferase</keyword>
<dbReference type="GO" id="GO:0003690">
    <property type="term" value="F:double-stranded DNA binding"/>
    <property type="evidence" value="ECO:0007669"/>
    <property type="project" value="TreeGrafter"/>
</dbReference>
<dbReference type="OrthoDB" id="19045at2759"/>
<dbReference type="AlphaFoldDB" id="A0A023B1V6"/>
<dbReference type="GeneID" id="22914454"/>
<dbReference type="Proteomes" id="UP000019763">
    <property type="component" value="Unassembled WGS sequence"/>
</dbReference>
<feature type="non-terminal residue" evidence="1">
    <location>
        <position position="1"/>
    </location>
</feature>
<dbReference type="SUPFAM" id="SSF52540">
    <property type="entry name" value="P-loop containing nucleoside triphosphate hydrolases"/>
    <property type="match status" value="1"/>
</dbReference>
<dbReference type="GO" id="GO:0046404">
    <property type="term" value="F:ATP-dependent polydeoxyribonucleotide 5'-hydroxyl-kinase activity"/>
    <property type="evidence" value="ECO:0007669"/>
    <property type="project" value="TreeGrafter"/>
</dbReference>
<dbReference type="Pfam" id="PF13671">
    <property type="entry name" value="AAA_33"/>
    <property type="match status" value="1"/>
</dbReference>
<protein>
    <submittedName>
        <fullName evidence="1">Polynucleotide phosphatase/kinase-like protein</fullName>
        <ecNumber evidence="1">2.7.1.78</ecNumber>
        <ecNumber evidence="1">3.1.3.32</ecNumber>
    </submittedName>
</protein>
<dbReference type="InterPro" id="IPR013954">
    <property type="entry name" value="PNK3P"/>
</dbReference>
<dbReference type="GO" id="GO:0046403">
    <property type="term" value="F:polynucleotide 3'-phosphatase activity"/>
    <property type="evidence" value="ECO:0007669"/>
    <property type="project" value="UniProtKB-EC"/>
</dbReference>
<dbReference type="InterPro" id="IPR036412">
    <property type="entry name" value="HAD-like_sf"/>
</dbReference>